<name>A0A7Y3SZJ0_9CLOT</name>
<comment type="caution">
    <text evidence="1">The sequence shown here is derived from an EMBL/GenBank/DDBJ whole genome shotgun (WGS) entry which is preliminary data.</text>
</comment>
<dbReference type="GeneID" id="83594713"/>
<dbReference type="EMBL" id="JABEYB010000020">
    <property type="protein sequence ID" value="NNU78264.1"/>
    <property type="molecule type" value="Genomic_DNA"/>
</dbReference>
<evidence type="ECO:0000313" key="2">
    <source>
        <dbReference type="Proteomes" id="UP000531659"/>
    </source>
</evidence>
<proteinExistence type="predicted"/>
<dbReference type="Proteomes" id="UP000531659">
    <property type="component" value="Unassembled WGS sequence"/>
</dbReference>
<accession>A0A7Y3SZJ0</accession>
<protein>
    <submittedName>
        <fullName evidence="1">Uncharacterized protein</fullName>
    </submittedName>
</protein>
<dbReference type="RefSeq" id="WP_171298839.1">
    <property type="nucleotide sequence ID" value="NZ_CP077616.1"/>
</dbReference>
<sequence length="96" mass="11155">MIIDKKTTEMYLDKPSKAILDAKNSIFTQSDLQSAIDIELKEIKPKKTFLLQSSYIIDSAHVITAQYRLDEVIKPFVRKINEELNWNINVPDDIMK</sequence>
<gene>
    <name evidence="1" type="ORF">HLQ16_20340</name>
</gene>
<dbReference type="AlphaFoldDB" id="A0A7Y3SZJ0"/>
<reference evidence="1 2" key="1">
    <citation type="submission" date="2020-05" db="EMBL/GenBank/DDBJ databases">
        <title>Complete genome of Clostridium estertheticum subspecies estertheticum, isolated from Vacuum packed lamb meat from New Zealand imported to Switzerland.</title>
        <authorList>
            <person name="Wambui J."/>
            <person name="Stevens M.J.A."/>
            <person name="Stephan R."/>
        </authorList>
    </citation>
    <scope>NUCLEOTIDE SEQUENCE [LARGE SCALE GENOMIC DNA]</scope>
    <source>
        <strain evidence="1 2">CEST001</strain>
    </source>
</reference>
<evidence type="ECO:0000313" key="1">
    <source>
        <dbReference type="EMBL" id="NNU78264.1"/>
    </source>
</evidence>
<organism evidence="1 2">
    <name type="scientific">Clostridium estertheticum</name>
    <dbReference type="NCBI Taxonomy" id="238834"/>
    <lineage>
        <taxon>Bacteria</taxon>
        <taxon>Bacillati</taxon>
        <taxon>Bacillota</taxon>
        <taxon>Clostridia</taxon>
        <taxon>Eubacteriales</taxon>
        <taxon>Clostridiaceae</taxon>
        <taxon>Clostridium</taxon>
    </lineage>
</organism>